<keyword evidence="4" id="KW-0554">One-carbon metabolism</keyword>
<keyword evidence="5" id="KW-0521">NADP</keyword>
<sequence>MPTKSLTLILAATPSLGIGNAGGLPWPQLRKEMGYFARVTKRVSRPSTGKGAAAGTMPGQRRVNAVVMGRKTWDSIPAKFRPLKGRVNVVITRSVEGLQSQLRETEDGGRIDDAERPLVAGSVADALSLLQSESVGAEVDKVMVIGGASIYEQALRLQEARHVLLTKIQEEYECDTFFSEDLQSGEWAKASLQELKEFTGEEFEDGVEVEEKGVKFEFCLYNRVD</sequence>
<dbReference type="PANTHER" id="PTHR48069:SF3">
    <property type="entry name" value="DIHYDROFOLATE REDUCTASE"/>
    <property type="match status" value="1"/>
</dbReference>
<evidence type="ECO:0000259" key="9">
    <source>
        <dbReference type="PROSITE" id="PS51330"/>
    </source>
</evidence>
<evidence type="ECO:0000313" key="11">
    <source>
        <dbReference type="Proteomes" id="UP000800082"/>
    </source>
</evidence>
<feature type="domain" description="DHFR" evidence="9">
    <location>
        <begin position="5"/>
        <end position="223"/>
    </location>
</feature>
<dbReference type="Gene3D" id="3.40.430.10">
    <property type="entry name" value="Dihydrofolate Reductase, subunit A"/>
    <property type="match status" value="1"/>
</dbReference>
<organism evidence="10 11">
    <name type="scientific">Didymella exigua CBS 183.55</name>
    <dbReference type="NCBI Taxonomy" id="1150837"/>
    <lineage>
        <taxon>Eukaryota</taxon>
        <taxon>Fungi</taxon>
        <taxon>Dikarya</taxon>
        <taxon>Ascomycota</taxon>
        <taxon>Pezizomycotina</taxon>
        <taxon>Dothideomycetes</taxon>
        <taxon>Pleosporomycetidae</taxon>
        <taxon>Pleosporales</taxon>
        <taxon>Pleosporineae</taxon>
        <taxon>Didymellaceae</taxon>
        <taxon>Didymella</taxon>
    </lineage>
</organism>
<dbReference type="GO" id="GO:0046654">
    <property type="term" value="P:tetrahydrofolate biosynthetic process"/>
    <property type="evidence" value="ECO:0007669"/>
    <property type="project" value="UniProtKB-UniPathway"/>
</dbReference>
<evidence type="ECO:0000256" key="4">
    <source>
        <dbReference type="ARBA" id="ARBA00022563"/>
    </source>
</evidence>
<dbReference type="GO" id="GO:0050661">
    <property type="term" value="F:NADP binding"/>
    <property type="evidence" value="ECO:0007669"/>
    <property type="project" value="InterPro"/>
</dbReference>
<protein>
    <recommendedName>
        <fullName evidence="3">Dihydrofolate reductase</fullName>
        <ecNumber evidence="2">1.5.1.3</ecNumber>
    </recommendedName>
</protein>
<dbReference type="SUPFAM" id="SSF53597">
    <property type="entry name" value="Dihydrofolate reductase-like"/>
    <property type="match status" value="1"/>
</dbReference>
<evidence type="ECO:0000313" key="10">
    <source>
        <dbReference type="EMBL" id="KAF1925685.1"/>
    </source>
</evidence>
<comment type="pathway">
    <text evidence="1">Cofactor biosynthesis; tetrahydrofolate biosynthesis; 5,6,7,8-tetrahydrofolate from 7,8-dihydrofolate: step 1/1.</text>
</comment>
<feature type="signal peptide" evidence="8">
    <location>
        <begin position="1"/>
        <end position="17"/>
    </location>
</feature>
<dbReference type="Proteomes" id="UP000800082">
    <property type="component" value="Unassembled WGS sequence"/>
</dbReference>
<evidence type="ECO:0000256" key="2">
    <source>
        <dbReference type="ARBA" id="ARBA00012856"/>
    </source>
</evidence>
<dbReference type="PANTHER" id="PTHR48069">
    <property type="entry name" value="DIHYDROFOLATE REDUCTASE"/>
    <property type="match status" value="1"/>
</dbReference>
<dbReference type="PRINTS" id="PR00070">
    <property type="entry name" value="DHFR"/>
</dbReference>
<dbReference type="AlphaFoldDB" id="A0A6A5RBS3"/>
<dbReference type="GO" id="GO:0046452">
    <property type="term" value="P:dihydrofolate metabolic process"/>
    <property type="evidence" value="ECO:0007669"/>
    <property type="project" value="TreeGrafter"/>
</dbReference>
<reference evidence="10" key="1">
    <citation type="journal article" date="2020" name="Stud. Mycol.">
        <title>101 Dothideomycetes genomes: a test case for predicting lifestyles and emergence of pathogens.</title>
        <authorList>
            <person name="Haridas S."/>
            <person name="Albert R."/>
            <person name="Binder M."/>
            <person name="Bloem J."/>
            <person name="Labutti K."/>
            <person name="Salamov A."/>
            <person name="Andreopoulos B."/>
            <person name="Baker S."/>
            <person name="Barry K."/>
            <person name="Bills G."/>
            <person name="Bluhm B."/>
            <person name="Cannon C."/>
            <person name="Castanera R."/>
            <person name="Culley D."/>
            <person name="Daum C."/>
            <person name="Ezra D."/>
            <person name="Gonzalez J."/>
            <person name="Henrissat B."/>
            <person name="Kuo A."/>
            <person name="Liang C."/>
            <person name="Lipzen A."/>
            <person name="Lutzoni F."/>
            <person name="Magnuson J."/>
            <person name="Mondo S."/>
            <person name="Nolan M."/>
            <person name="Ohm R."/>
            <person name="Pangilinan J."/>
            <person name="Park H.-J."/>
            <person name="Ramirez L."/>
            <person name="Alfaro M."/>
            <person name="Sun H."/>
            <person name="Tritt A."/>
            <person name="Yoshinaga Y."/>
            <person name="Zwiers L.-H."/>
            <person name="Turgeon B."/>
            <person name="Goodwin S."/>
            <person name="Spatafora J."/>
            <person name="Crous P."/>
            <person name="Grigoriev I."/>
        </authorList>
    </citation>
    <scope>NUCLEOTIDE SEQUENCE</scope>
    <source>
        <strain evidence="10">CBS 183.55</strain>
    </source>
</reference>
<dbReference type="Pfam" id="PF00186">
    <property type="entry name" value="DHFR_1"/>
    <property type="match status" value="1"/>
</dbReference>
<comment type="similarity">
    <text evidence="7">Belongs to the dihydrofolate reductase family.</text>
</comment>
<dbReference type="PROSITE" id="PS51330">
    <property type="entry name" value="DHFR_2"/>
    <property type="match status" value="1"/>
</dbReference>
<dbReference type="InterPro" id="IPR001796">
    <property type="entry name" value="DHFR_dom"/>
</dbReference>
<dbReference type="InterPro" id="IPR024072">
    <property type="entry name" value="DHFR-like_dom_sf"/>
</dbReference>
<evidence type="ECO:0000256" key="5">
    <source>
        <dbReference type="ARBA" id="ARBA00022857"/>
    </source>
</evidence>
<keyword evidence="8" id="KW-0732">Signal</keyword>
<dbReference type="GO" id="GO:0004146">
    <property type="term" value="F:dihydrofolate reductase activity"/>
    <property type="evidence" value="ECO:0007669"/>
    <property type="project" value="UniProtKB-EC"/>
</dbReference>
<dbReference type="GO" id="GO:0005739">
    <property type="term" value="C:mitochondrion"/>
    <property type="evidence" value="ECO:0007669"/>
    <property type="project" value="TreeGrafter"/>
</dbReference>
<dbReference type="InterPro" id="IPR017925">
    <property type="entry name" value="DHFR_CS"/>
</dbReference>
<dbReference type="GO" id="GO:0006730">
    <property type="term" value="P:one-carbon metabolic process"/>
    <property type="evidence" value="ECO:0007669"/>
    <property type="project" value="UniProtKB-KW"/>
</dbReference>
<dbReference type="GO" id="GO:0046655">
    <property type="term" value="P:folic acid metabolic process"/>
    <property type="evidence" value="ECO:0007669"/>
    <property type="project" value="TreeGrafter"/>
</dbReference>
<feature type="chain" id="PRO_5025635629" description="Dihydrofolate reductase" evidence="8">
    <location>
        <begin position="18"/>
        <end position="225"/>
    </location>
</feature>
<evidence type="ECO:0000256" key="6">
    <source>
        <dbReference type="ARBA" id="ARBA00023002"/>
    </source>
</evidence>
<evidence type="ECO:0000256" key="7">
    <source>
        <dbReference type="RuleBase" id="RU004474"/>
    </source>
</evidence>
<name>A0A6A5RBS3_9PLEO</name>
<accession>A0A6A5RBS3</accession>
<dbReference type="OrthoDB" id="414698at2759"/>
<dbReference type="GeneID" id="54344503"/>
<dbReference type="InterPro" id="IPR012259">
    <property type="entry name" value="DHFR"/>
</dbReference>
<dbReference type="RefSeq" id="XP_033445937.1">
    <property type="nucleotide sequence ID" value="XM_033586857.1"/>
</dbReference>
<dbReference type="PROSITE" id="PS00075">
    <property type="entry name" value="DHFR_1"/>
    <property type="match status" value="1"/>
</dbReference>
<dbReference type="EMBL" id="ML978982">
    <property type="protein sequence ID" value="KAF1925685.1"/>
    <property type="molecule type" value="Genomic_DNA"/>
</dbReference>
<keyword evidence="11" id="KW-1185">Reference proteome</keyword>
<evidence type="ECO:0000256" key="1">
    <source>
        <dbReference type="ARBA" id="ARBA00004903"/>
    </source>
</evidence>
<keyword evidence="6" id="KW-0560">Oxidoreductase</keyword>
<dbReference type="CDD" id="cd00209">
    <property type="entry name" value="DHFR"/>
    <property type="match status" value="1"/>
</dbReference>
<gene>
    <name evidence="10" type="ORF">M421DRAFT_103002</name>
</gene>
<proteinExistence type="inferred from homology"/>
<dbReference type="EC" id="1.5.1.3" evidence="2"/>
<evidence type="ECO:0000256" key="3">
    <source>
        <dbReference type="ARBA" id="ARBA00018886"/>
    </source>
</evidence>
<evidence type="ECO:0000256" key="8">
    <source>
        <dbReference type="SAM" id="SignalP"/>
    </source>
</evidence>
<dbReference type="UniPathway" id="UPA00077">
    <property type="reaction ID" value="UER00158"/>
</dbReference>